<accession>A0A023D0C6</accession>
<dbReference type="Gene3D" id="3.30.420.40">
    <property type="match status" value="2"/>
</dbReference>
<reference evidence="1 2" key="2">
    <citation type="journal article" date="2014" name="FEMS Microbiol. Lett.">
        <title>Draft genomic DNA sequence of the facultatively methylotrophic bacterium Acidomonas methanolica type strain MB58.</title>
        <authorList>
            <person name="Higashiura N."/>
            <person name="Hadano H."/>
            <person name="Hirakawa H."/>
            <person name="Matsutani M."/>
            <person name="Takabe S."/>
            <person name="Matsushita K."/>
            <person name="Azuma Y."/>
        </authorList>
    </citation>
    <scope>NUCLEOTIDE SEQUENCE [LARGE SCALE GENOMIC DNA]</scope>
    <source>
        <strain evidence="1 2">MB58</strain>
    </source>
</reference>
<dbReference type="RefSeq" id="WP_052511514.1">
    <property type="nucleotide sequence ID" value="NZ_BAND01000005.1"/>
</dbReference>
<sequence length="234" mass="24917">MNTVTPLSQAAPYAIGPAAAVTLVIDVGGTHVKARIGREENEVKFVSGAAMTPQEMVGTLKEQLAGRSFQRVSMGVPMPVRGGRIVAEPHHLGTGWLGFDFAQAFACPVRIINDAAMQALGSYRSGTMLFLGLGTGLGSALITDGRVVPLELGHLPYRKNNFEYYVSDERRKKNKKAWPGTVLEVVEMLRAAFLPDYIVLGGGNAKKIGALPAGVELGDNSNALEGGLRLWALS</sequence>
<dbReference type="SUPFAM" id="SSF53067">
    <property type="entry name" value="Actin-like ATPase domain"/>
    <property type="match status" value="1"/>
</dbReference>
<keyword evidence="1" id="KW-0413">Isomerase</keyword>
<organism evidence="1 2">
    <name type="scientific">Acidomonas methanolica NBRC 104435</name>
    <dbReference type="NCBI Taxonomy" id="1231351"/>
    <lineage>
        <taxon>Bacteria</taxon>
        <taxon>Pseudomonadati</taxon>
        <taxon>Pseudomonadota</taxon>
        <taxon>Alphaproteobacteria</taxon>
        <taxon>Acetobacterales</taxon>
        <taxon>Acetobacteraceae</taxon>
        <taxon>Acidomonas</taxon>
    </lineage>
</organism>
<dbReference type="Pfam" id="PF00480">
    <property type="entry name" value="ROK"/>
    <property type="match status" value="1"/>
</dbReference>
<dbReference type="InterPro" id="IPR043129">
    <property type="entry name" value="ATPase_NBD"/>
</dbReference>
<reference evidence="2" key="1">
    <citation type="journal article" date="2014" name="FEMS Microbiol. Lett.">
        <title>Draft Genomic DNA Sequence of the Facultatively Methylotrophic Bacterium Acidomonas methanolica type strain MB58.</title>
        <authorList>
            <person name="Higashiura N."/>
            <person name="Hadano H."/>
            <person name="Hirakawa H."/>
            <person name="Matsutani M."/>
            <person name="Takabe S."/>
            <person name="Matsushita K."/>
            <person name="Azuma Y."/>
        </authorList>
    </citation>
    <scope>NUCLEOTIDE SEQUENCE [LARGE SCALE GENOMIC DNA]</scope>
    <source>
        <strain evidence="2">MB58</strain>
    </source>
</reference>
<evidence type="ECO:0000313" key="1">
    <source>
        <dbReference type="EMBL" id="GAJ27623.1"/>
    </source>
</evidence>
<evidence type="ECO:0000313" key="2">
    <source>
        <dbReference type="Proteomes" id="UP000019760"/>
    </source>
</evidence>
<dbReference type="OrthoDB" id="849313at2"/>
<protein>
    <submittedName>
        <fullName evidence="1">Phosphoglucose isomerase</fullName>
    </submittedName>
</protein>
<dbReference type="EMBL" id="BAND01000005">
    <property type="protein sequence ID" value="GAJ27623.1"/>
    <property type="molecule type" value="Genomic_DNA"/>
</dbReference>
<dbReference type="Proteomes" id="UP000019760">
    <property type="component" value="Unassembled WGS sequence"/>
</dbReference>
<comment type="caution">
    <text evidence="1">The sequence shown here is derived from an EMBL/GenBank/DDBJ whole genome shotgun (WGS) entry which is preliminary data.</text>
</comment>
<dbReference type="AlphaFoldDB" id="A0A023D0C6"/>
<dbReference type="InterPro" id="IPR000600">
    <property type="entry name" value="ROK"/>
</dbReference>
<name>A0A023D0C6_ACIMT</name>
<proteinExistence type="predicted"/>
<dbReference type="GO" id="GO:0016853">
    <property type="term" value="F:isomerase activity"/>
    <property type="evidence" value="ECO:0007669"/>
    <property type="project" value="UniProtKB-KW"/>
</dbReference>
<gene>
    <name evidence="1" type="ORF">Amme_005_011</name>
</gene>
<keyword evidence="2" id="KW-1185">Reference proteome</keyword>